<feature type="region of interest" description="Disordered" evidence="1">
    <location>
        <begin position="58"/>
        <end position="79"/>
    </location>
</feature>
<gene>
    <name evidence="2" type="ORF">PCASD_01255</name>
</gene>
<feature type="region of interest" description="Disordered" evidence="1">
    <location>
        <begin position="124"/>
        <end position="153"/>
    </location>
</feature>
<dbReference type="Proteomes" id="UP000235392">
    <property type="component" value="Unassembled WGS sequence"/>
</dbReference>
<sequence length="153" mass="16390">MRSVFEGPSVDRTLQNDESGASCKPPAGKTSVAFRQSQLGIRKGPLSRCADCKEAQLFSGSSQTQTEADQHFGPPVGSTEKRYQDGIKLVLKSQVFVLQLLSIFRGQASIELFRMRLANMINELGPPRSASRREALRGGPGSEGPSGPPGGDV</sequence>
<protein>
    <submittedName>
        <fullName evidence="2">Uncharacterized protein</fullName>
    </submittedName>
</protein>
<dbReference type="EMBL" id="PGCI01000013">
    <property type="protein sequence ID" value="PLW49996.1"/>
    <property type="molecule type" value="Genomic_DNA"/>
</dbReference>
<evidence type="ECO:0000256" key="1">
    <source>
        <dbReference type="SAM" id="MobiDB-lite"/>
    </source>
</evidence>
<evidence type="ECO:0000313" key="3">
    <source>
        <dbReference type="Proteomes" id="UP000235392"/>
    </source>
</evidence>
<evidence type="ECO:0000313" key="2">
    <source>
        <dbReference type="EMBL" id="PLW49996.1"/>
    </source>
</evidence>
<comment type="caution">
    <text evidence="2">The sequence shown here is derived from an EMBL/GenBank/DDBJ whole genome shotgun (WGS) entry which is preliminary data.</text>
</comment>
<name>A0A2N5VJ96_9BASI</name>
<organism evidence="2 3">
    <name type="scientific">Puccinia coronata f. sp. avenae</name>
    <dbReference type="NCBI Taxonomy" id="200324"/>
    <lineage>
        <taxon>Eukaryota</taxon>
        <taxon>Fungi</taxon>
        <taxon>Dikarya</taxon>
        <taxon>Basidiomycota</taxon>
        <taxon>Pucciniomycotina</taxon>
        <taxon>Pucciniomycetes</taxon>
        <taxon>Pucciniales</taxon>
        <taxon>Pucciniaceae</taxon>
        <taxon>Puccinia</taxon>
    </lineage>
</organism>
<accession>A0A2N5VJ96</accession>
<feature type="compositionally biased region" description="Gly residues" evidence="1">
    <location>
        <begin position="138"/>
        <end position="153"/>
    </location>
</feature>
<feature type="region of interest" description="Disordered" evidence="1">
    <location>
        <begin position="1"/>
        <end position="30"/>
    </location>
</feature>
<dbReference type="AlphaFoldDB" id="A0A2N5VJ96"/>
<proteinExistence type="predicted"/>
<feature type="compositionally biased region" description="Polar residues" evidence="1">
    <location>
        <begin position="58"/>
        <end position="67"/>
    </location>
</feature>
<reference evidence="2 3" key="1">
    <citation type="submission" date="2017-11" db="EMBL/GenBank/DDBJ databases">
        <title>De novo assembly and phasing of dikaryotic genomes from two isolates of Puccinia coronata f. sp. avenae, the causal agent of oat crown rust.</title>
        <authorList>
            <person name="Miller M.E."/>
            <person name="Zhang Y."/>
            <person name="Omidvar V."/>
            <person name="Sperschneider J."/>
            <person name="Schwessinger B."/>
            <person name="Raley C."/>
            <person name="Palmer J.M."/>
            <person name="Garnica D."/>
            <person name="Upadhyaya N."/>
            <person name="Rathjen J."/>
            <person name="Taylor J.M."/>
            <person name="Park R.F."/>
            <person name="Dodds P.N."/>
            <person name="Hirsch C.D."/>
            <person name="Kianian S.F."/>
            <person name="Figueroa M."/>
        </authorList>
    </citation>
    <scope>NUCLEOTIDE SEQUENCE [LARGE SCALE GENOMIC DNA]</scope>
    <source>
        <strain evidence="2">12SD80</strain>
    </source>
</reference>